<dbReference type="CDD" id="cd16432">
    <property type="entry name" value="CheB_Rec"/>
    <property type="match status" value="1"/>
</dbReference>
<dbReference type="EMBL" id="JAHBCL010000024">
    <property type="protein sequence ID" value="MBS7527710.1"/>
    <property type="molecule type" value="Genomic_DNA"/>
</dbReference>
<dbReference type="NCBIfam" id="NF001965">
    <property type="entry name" value="PRK00742.1"/>
    <property type="match status" value="1"/>
</dbReference>
<comment type="caution">
    <text evidence="11">The sequence shown here is derived from an EMBL/GenBank/DDBJ whole genome shotgun (WGS) entry which is preliminary data.</text>
</comment>
<evidence type="ECO:0000256" key="7">
    <source>
        <dbReference type="PROSITE-ProRule" id="PRU00050"/>
    </source>
</evidence>
<dbReference type="InterPro" id="IPR008248">
    <property type="entry name" value="CheB-like"/>
</dbReference>
<comment type="catalytic activity">
    <reaction evidence="5 6">
        <text>[protein]-L-glutamate 5-O-methyl ester + H2O = L-glutamyl-[protein] + methanol + H(+)</text>
        <dbReference type="Rhea" id="RHEA:23236"/>
        <dbReference type="Rhea" id="RHEA-COMP:10208"/>
        <dbReference type="Rhea" id="RHEA-COMP:10311"/>
        <dbReference type="ChEBI" id="CHEBI:15377"/>
        <dbReference type="ChEBI" id="CHEBI:15378"/>
        <dbReference type="ChEBI" id="CHEBI:17790"/>
        <dbReference type="ChEBI" id="CHEBI:29973"/>
        <dbReference type="ChEBI" id="CHEBI:82795"/>
        <dbReference type="EC" id="3.1.1.61"/>
    </reaction>
</comment>
<dbReference type="SUPFAM" id="SSF52172">
    <property type="entry name" value="CheY-like"/>
    <property type="match status" value="1"/>
</dbReference>
<dbReference type="SUPFAM" id="SSF52738">
    <property type="entry name" value="Methylesterase CheB, C-terminal domain"/>
    <property type="match status" value="1"/>
</dbReference>
<dbReference type="Gene3D" id="3.40.50.180">
    <property type="entry name" value="Methylesterase CheB, C-terminal domain"/>
    <property type="match status" value="1"/>
</dbReference>
<dbReference type="RefSeq" id="WP_213237571.1">
    <property type="nucleotide sequence ID" value="NZ_JAHBCL010000024.1"/>
</dbReference>
<dbReference type="Pfam" id="PF01339">
    <property type="entry name" value="CheB_methylest"/>
    <property type="match status" value="1"/>
</dbReference>
<dbReference type="InterPro" id="IPR000673">
    <property type="entry name" value="Sig_transdc_resp-reg_Me-estase"/>
</dbReference>
<evidence type="ECO:0000256" key="6">
    <source>
        <dbReference type="HAMAP-Rule" id="MF_00099"/>
    </source>
</evidence>
<feature type="active site" evidence="6 7">
    <location>
        <position position="160"/>
    </location>
</feature>
<dbReference type="SMART" id="SM00448">
    <property type="entry name" value="REC"/>
    <property type="match status" value="1"/>
</dbReference>
<organism evidence="11 12">
    <name type="scientific">Fusibacter paucivorans</name>
    <dbReference type="NCBI Taxonomy" id="76009"/>
    <lineage>
        <taxon>Bacteria</taxon>
        <taxon>Bacillati</taxon>
        <taxon>Bacillota</taxon>
        <taxon>Clostridia</taxon>
        <taxon>Eubacteriales</taxon>
        <taxon>Eubacteriales Family XII. Incertae Sedis</taxon>
        <taxon>Fusibacter</taxon>
    </lineage>
</organism>
<dbReference type="PANTHER" id="PTHR42872:SF6">
    <property type="entry name" value="PROTEIN-GLUTAMATE METHYLESTERASE_PROTEIN-GLUTAMINE GLUTAMINASE"/>
    <property type="match status" value="1"/>
</dbReference>
<comment type="PTM">
    <text evidence="6">Phosphorylated by CheA. Phosphorylation of the N-terminal regulatory domain activates the methylesterase activity.</text>
</comment>
<evidence type="ECO:0000256" key="4">
    <source>
        <dbReference type="ARBA" id="ARBA00024867"/>
    </source>
</evidence>
<dbReference type="EC" id="3.5.1.44" evidence="6"/>
<dbReference type="PANTHER" id="PTHR42872">
    <property type="entry name" value="PROTEIN-GLUTAMATE METHYLESTERASE/PROTEIN-GLUTAMINE GLUTAMINASE"/>
    <property type="match status" value="1"/>
</dbReference>
<comment type="subcellular location">
    <subcellularLocation>
        <location evidence="6">Cytoplasm</location>
    </subcellularLocation>
</comment>
<accession>A0ABS5PRC9</accession>
<dbReference type="Proteomes" id="UP000746471">
    <property type="component" value="Unassembled WGS sequence"/>
</dbReference>
<keyword evidence="12" id="KW-1185">Reference proteome</keyword>
<comment type="catalytic activity">
    <reaction evidence="6">
        <text>L-glutaminyl-[protein] + H2O = L-glutamyl-[protein] + NH4(+)</text>
        <dbReference type="Rhea" id="RHEA:16441"/>
        <dbReference type="Rhea" id="RHEA-COMP:10207"/>
        <dbReference type="Rhea" id="RHEA-COMP:10208"/>
        <dbReference type="ChEBI" id="CHEBI:15377"/>
        <dbReference type="ChEBI" id="CHEBI:28938"/>
        <dbReference type="ChEBI" id="CHEBI:29973"/>
        <dbReference type="ChEBI" id="CHEBI:30011"/>
        <dbReference type="EC" id="3.5.1.44"/>
    </reaction>
</comment>
<dbReference type="NCBIfam" id="NF009206">
    <property type="entry name" value="PRK12555.1"/>
    <property type="match status" value="1"/>
</dbReference>
<evidence type="ECO:0000313" key="11">
    <source>
        <dbReference type="EMBL" id="MBS7527710.1"/>
    </source>
</evidence>
<name>A0ABS5PRC9_9FIRM</name>
<dbReference type="CDD" id="cd17541">
    <property type="entry name" value="REC_CheB-like"/>
    <property type="match status" value="1"/>
</dbReference>
<keyword evidence="6 8" id="KW-0597">Phosphoprotein</keyword>
<proteinExistence type="inferred from homology"/>
<evidence type="ECO:0000259" key="9">
    <source>
        <dbReference type="PROSITE" id="PS50110"/>
    </source>
</evidence>
<dbReference type="HAMAP" id="MF_00099">
    <property type="entry name" value="CheB_chemtxs"/>
    <property type="match status" value="1"/>
</dbReference>
<evidence type="ECO:0000256" key="1">
    <source>
        <dbReference type="ARBA" id="ARBA00022490"/>
    </source>
</evidence>
<evidence type="ECO:0000256" key="2">
    <source>
        <dbReference type="ARBA" id="ARBA00022500"/>
    </source>
</evidence>
<dbReference type="InterPro" id="IPR011006">
    <property type="entry name" value="CheY-like_superfamily"/>
</dbReference>
<keyword evidence="2 6" id="KW-0145">Chemotaxis</keyword>
<gene>
    <name evidence="6" type="primary">cheB</name>
    <name evidence="11" type="ORF">KHM83_13575</name>
</gene>
<comment type="function">
    <text evidence="6">Involved in chemotaxis. Part of a chemotaxis signal transduction system that modulates chemotaxis in response to various stimuli. Catalyzes the demethylation of specific methylglutamate residues introduced into the chemoreceptors (methyl-accepting chemotaxis proteins or MCP) by CheR. Also mediates the irreversible deamidation of specific glutamine residues to glutamic acid.</text>
</comment>
<dbReference type="EC" id="3.1.1.61" evidence="6"/>
<comment type="domain">
    <text evidence="6">Contains a C-terminal catalytic domain, and an N-terminal region which modulates catalytic activity.</text>
</comment>
<feature type="domain" description="Response regulatory" evidence="9">
    <location>
        <begin position="7"/>
        <end position="120"/>
    </location>
</feature>
<evidence type="ECO:0000256" key="8">
    <source>
        <dbReference type="PROSITE-ProRule" id="PRU00169"/>
    </source>
</evidence>
<keyword evidence="1 6" id="KW-0963">Cytoplasm</keyword>
<feature type="active site" evidence="6 7">
    <location>
        <position position="282"/>
    </location>
</feature>
<dbReference type="PROSITE" id="PS50122">
    <property type="entry name" value="CHEB"/>
    <property type="match status" value="1"/>
</dbReference>
<protein>
    <recommendedName>
        <fullName evidence="6">Protein-glutamate methylesterase/protein-glutamine glutaminase</fullName>
        <ecNumber evidence="6">3.1.1.61</ecNumber>
        <ecNumber evidence="6">3.5.1.44</ecNumber>
    </recommendedName>
</protein>
<feature type="active site" evidence="6 7">
    <location>
        <position position="186"/>
    </location>
</feature>
<comment type="similarity">
    <text evidence="6">Belongs to the CheB family.</text>
</comment>
<keyword evidence="3 6" id="KW-0378">Hydrolase</keyword>
<sequence length="337" mass="37095">MPKRKVRVLIVDDSMMFRETLKKMLNEDEGVEIVDTAVDPYDARDKLLKHEPDVMVLDVQMPRMDGIEFLKRLLPQYPIPVVVMSSLDNMVFDALRYGAVEFVNKPNSNVTMDDMVKELVIKIKIASIANVSSLKRINRKAQTNGRASGTNVKIIAIGASTGGTEALYEVLQRLPGDLPPIVVVQHMPAVFTKMYAQRLNGLCKPVIKEAENAEELKAGAVYIAPGGLQMSIQRQQNKSMLRVFNGDKRNGHCPSCDVLFDSVAALYGKSAVGIILTGMGQDGAYGLLNMKQRGAVTLGQDEKSSVVYGMPKVAFEIGAVDYQLPVQEIGQKLLQLI</sequence>
<evidence type="ECO:0000313" key="12">
    <source>
        <dbReference type="Proteomes" id="UP000746471"/>
    </source>
</evidence>
<dbReference type="InterPro" id="IPR001789">
    <property type="entry name" value="Sig_transdc_resp-reg_receiver"/>
</dbReference>
<evidence type="ECO:0000259" key="10">
    <source>
        <dbReference type="PROSITE" id="PS50122"/>
    </source>
</evidence>
<dbReference type="PROSITE" id="PS50110">
    <property type="entry name" value="RESPONSE_REGULATORY"/>
    <property type="match status" value="1"/>
</dbReference>
<feature type="modified residue" description="4-aspartylphosphate" evidence="6 8">
    <location>
        <position position="58"/>
    </location>
</feature>
<feature type="domain" description="CheB-type methylesterase" evidence="10">
    <location>
        <begin position="148"/>
        <end position="337"/>
    </location>
</feature>
<dbReference type="InterPro" id="IPR035909">
    <property type="entry name" value="CheB_C"/>
</dbReference>
<comment type="function">
    <text evidence="4">May play the central regulatory role in sporulation. It may be an element of the effector pathway responsible for the activation of sporulation genes in response to nutritional stress. Spo0A may act in concert with spo0H (a sigma factor) to control the expression of some genes that are critical to the sporulation process.</text>
</comment>
<reference evidence="11 12" key="1">
    <citation type="submission" date="2021-05" db="EMBL/GenBank/DDBJ databases">
        <title>Fusibacter ferrireducens sp. nov., an anaerobic, sulfur- and Fe-reducing bacterium isolated from the mangrove sediment.</title>
        <authorList>
            <person name="Qiu D."/>
        </authorList>
    </citation>
    <scope>NUCLEOTIDE SEQUENCE [LARGE SCALE GENOMIC DNA]</scope>
    <source>
        <strain evidence="11 12">DSM 12116</strain>
    </source>
</reference>
<dbReference type="Pfam" id="PF00072">
    <property type="entry name" value="Response_reg"/>
    <property type="match status" value="1"/>
</dbReference>
<evidence type="ECO:0000256" key="5">
    <source>
        <dbReference type="ARBA" id="ARBA00048267"/>
    </source>
</evidence>
<dbReference type="PIRSF" id="PIRSF000876">
    <property type="entry name" value="RR_chemtxs_CheB"/>
    <property type="match status" value="1"/>
</dbReference>
<evidence type="ECO:0000256" key="3">
    <source>
        <dbReference type="ARBA" id="ARBA00022801"/>
    </source>
</evidence>
<dbReference type="Gene3D" id="3.40.50.2300">
    <property type="match status" value="1"/>
</dbReference>